<dbReference type="Pfam" id="PF05973">
    <property type="entry name" value="Gp49"/>
    <property type="match status" value="1"/>
</dbReference>
<organism evidence="1">
    <name type="scientific">hydrothermal vent metagenome</name>
    <dbReference type="NCBI Taxonomy" id="652676"/>
    <lineage>
        <taxon>unclassified sequences</taxon>
        <taxon>metagenomes</taxon>
        <taxon>ecological metagenomes</taxon>
    </lineage>
</organism>
<accession>A0A3B1E039</accession>
<dbReference type="EMBL" id="UOGJ01000009">
    <property type="protein sequence ID" value="VAX34837.1"/>
    <property type="molecule type" value="Genomic_DNA"/>
</dbReference>
<evidence type="ECO:0008006" key="2">
    <source>
        <dbReference type="Google" id="ProtNLM"/>
    </source>
</evidence>
<dbReference type="InterPro" id="IPR009241">
    <property type="entry name" value="HigB-like"/>
</dbReference>
<dbReference type="AlphaFoldDB" id="A0A3B1E039"/>
<sequence>MTSSDRSPVEEFLDDLDMRTQRKFLYVRLLLEEFGIKLSMPFCKYLKNDIYELRFKGKEGDVRVLYFFIKDKRIIFTNGFLKKTQKAPVKEIQLAIKRKQVFKEGKYHD</sequence>
<gene>
    <name evidence="1" type="ORF">MNBD_UNCLBAC01-1476</name>
</gene>
<proteinExistence type="predicted"/>
<name>A0A3B1E039_9ZZZZ</name>
<evidence type="ECO:0000313" key="1">
    <source>
        <dbReference type="EMBL" id="VAX34837.1"/>
    </source>
</evidence>
<reference evidence="1" key="1">
    <citation type="submission" date="2018-06" db="EMBL/GenBank/DDBJ databases">
        <authorList>
            <person name="Zhirakovskaya E."/>
        </authorList>
    </citation>
    <scope>NUCLEOTIDE SEQUENCE</scope>
</reference>
<protein>
    <recommendedName>
        <fullName evidence="2">Phage-related protein</fullName>
    </recommendedName>
</protein>